<evidence type="ECO:0008006" key="3">
    <source>
        <dbReference type="Google" id="ProtNLM"/>
    </source>
</evidence>
<evidence type="ECO:0000313" key="1">
    <source>
        <dbReference type="EMBL" id="AND74975.1"/>
    </source>
</evidence>
<dbReference type="OrthoDB" id="288at10239"/>
<dbReference type="EMBL" id="KU873925">
    <property type="protein sequence ID" value="AND74975.1"/>
    <property type="molecule type" value="Genomic_DNA"/>
</dbReference>
<dbReference type="InterPro" id="IPR036890">
    <property type="entry name" value="HATPase_C_sf"/>
</dbReference>
<name>A0A1S5R3T0_9CAUD</name>
<sequence length="749" mass="84836">MKIRTEENLLLTNGNNEKKFTIQASAKAFQILSSALYSRKVEAIIRELSCNAFDSHMMAGYPERPFTVHLPNEWSSEFYVEDYGIGLSAADVENIYTSYFTSTKTESNDVIGGLGLGSKTPFSYTDSFNIRTRKDGIECHYNAYINMAGEPSVSLLTSTPTTEPNGVRVTVPVKIDDYDQFAQDANKVYQWFPVLPEIVGRELKVDNKNAIRLATDGSFWATYGHGSYNKNIIYAVMGNVCYHVPNVAETFAAHFTKGEQTFFKNNSLYVKFEIGDLDVAASRETISFDEETEKVFIKRVQDVIRLFSQETQDKLDSEITTVIDAIKLVQDTVGLWAHDMFSYKGSTIEVWGKTSFMSTILDTDNNVGDIEYFEDFYFGRNNRGYVKRHSTDYPSYHTFTKLNGKKIIVLMGDDKGYQRVARQLADPYMVYAVFFTKKVIPDSMRDKLTEVFGSYIEFMVAADVIEADRIKRKAERDAQKALLGPTERKAVTNRITKEELRCRFFLAKDSAGYPTFGEKVITADDLTFLKYVIIADWYSEGEIKTSVMDDNGKEITVTVATNSEQTMYNICRALGLDALVIVKKETHNKALKLFGDSVTEVTAFDEDFLMDAATHYGLNFWNSECTLENLLAAAISAEMGEIYDLMVREGLKYVAENPDCELVKFAEKAKALSSYTNWNSIPHNIRRTISVKDRVADIKASVTTITDAVQDRYPMLFTPDDCYAVKRYIQLVDSVESAKEVEQPVVEEE</sequence>
<gene>
    <name evidence="1" type="ORF">pf16_52</name>
</gene>
<proteinExistence type="predicted"/>
<organism evidence="1 2">
    <name type="scientific">Pseudomonas phage pf16</name>
    <dbReference type="NCBI Taxonomy" id="1815630"/>
    <lineage>
        <taxon>Viruses</taxon>
        <taxon>Duplodnaviria</taxon>
        <taxon>Heunggongvirae</taxon>
        <taxon>Uroviricota</taxon>
        <taxon>Caudoviricetes</taxon>
        <taxon>Chakrabartyvirus</taxon>
        <taxon>Chakrabartyvirus pf16</taxon>
    </lineage>
</organism>
<dbReference type="SUPFAM" id="SSF55874">
    <property type="entry name" value="ATPase domain of HSP90 chaperone/DNA topoisomerase II/histidine kinase"/>
    <property type="match status" value="1"/>
</dbReference>
<reference evidence="1 2" key="1">
    <citation type="submission" date="2016-03" db="EMBL/GenBank/DDBJ databases">
        <title>Characterisation of pf16 and phiPMW: Two novel phages infecting Pseudomonas putida PpG1.</title>
        <authorList>
            <person name="Magill D.J."/>
            <person name="Krylov V.N."/>
            <person name="Shaburova O.V."/>
            <person name="Allen C.C.R."/>
            <person name="McGrath J.W."/>
            <person name="Quinn J.P."/>
            <person name="Kulakov L.A."/>
        </authorList>
    </citation>
    <scope>NUCLEOTIDE SEQUENCE [LARGE SCALE GENOMIC DNA]</scope>
</reference>
<dbReference type="Gene3D" id="3.30.565.10">
    <property type="entry name" value="Histidine kinase-like ATPase, C-terminal domain"/>
    <property type="match status" value="1"/>
</dbReference>
<evidence type="ECO:0000313" key="2">
    <source>
        <dbReference type="Proteomes" id="UP000225821"/>
    </source>
</evidence>
<protein>
    <recommendedName>
        <fullName evidence="3">RIIA protector from prophage-induced early lysis</fullName>
    </recommendedName>
</protein>
<keyword evidence="2" id="KW-1185">Reference proteome</keyword>
<accession>A0A1S5R3T0</accession>
<dbReference type="Proteomes" id="UP000225821">
    <property type="component" value="Segment"/>
</dbReference>